<feature type="domain" description="B box-type" evidence="2">
    <location>
        <begin position="10"/>
        <end position="37"/>
    </location>
</feature>
<dbReference type="GO" id="GO:0008270">
    <property type="term" value="F:zinc ion binding"/>
    <property type="evidence" value="ECO:0007669"/>
    <property type="project" value="InterPro"/>
</dbReference>
<proteinExistence type="predicted"/>
<comment type="caution">
    <text evidence="3">The sequence shown here is derived from an EMBL/GenBank/DDBJ whole genome shotgun (WGS) entry which is preliminary data.</text>
</comment>
<protein>
    <recommendedName>
        <fullName evidence="2">B box-type domain-containing protein</fullName>
    </recommendedName>
</protein>
<keyword evidence="1" id="KW-0812">Transmembrane</keyword>
<keyword evidence="1" id="KW-1133">Transmembrane helix</keyword>
<organism evidence="3 4">
    <name type="scientific">Lujinxingia litoralis</name>
    <dbReference type="NCBI Taxonomy" id="2211119"/>
    <lineage>
        <taxon>Bacteria</taxon>
        <taxon>Deltaproteobacteria</taxon>
        <taxon>Bradymonadales</taxon>
        <taxon>Lujinxingiaceae</taxon>
        <taxon>Lujinxingia</taxon>
    </lineage>
</organism>
<dbReference type="Pfam" id="PF00643">
    <property type="entry name" value="zf-B_box"/>
    <property type="match status" value="1"/>
</dbReference>
<feature type="transmembrane region" description="Helical" evidence="1">
    <location>
        <begin position="225"/>
        <end position="249"/>
    </location>
</feature>
<name>A0A328C2U6_9DELT</name>
<sequence>MSNGRDVSSSERICAHHEGAPAIAVCTACRADICGACHGADLRGFAICKPCRQQRLPSLPEWEHGERRFTPSGFVLTAVSAMTSPRTFFPALVTSPRWGAAAGFGILSVLVGTFAQTLWRKAFSPLYPDLIELYTTELNVAPQLAEVALFASLPMGALTLYFLHTAMLYFALRIFGVNQARWGITARITGYALATYLLLLIPPLGSFELGHFLMVVWLFNLEVTAVRMLFGMGFWRSMLAVLLPFMLLLSMTGG</sequence>
<keyword evidence="4" id="KW-1185">Reference proteome</keyword>
<reference evidence="3 4" key="1">
    <citation type="submission" date="2018-05" db="EMBL/GenBank/DDBJ databases">
        <title>Lujinxingia marina gen. nov. sp. nov., a new facultative anaerobic member of the class Deltaproteobacteria, and proposal of Lujinxingaceae fam. nov.</title>
        <authorList>
            <person name="Li C.-M."/>
        </authorList>
    </citation>
    <scope>NUCLEOTIDE SEQUENCE [LARGE SCALE GENOMIC DNA]</scope>
    <source>
        <strain evidence="3 4">B210</strain>
    </source>
</reference>
<feature type="transmembrane region" description="Helical" evidence="1">
    <location>
        <begin position="147"/>
        <end position="172"/>
    </location>
</feature>
<feature type="transmembrane region" description="Helical" evidence="1">
    <location>
        <begin position="193"/>
        <end position="219"/>
    </location>
</feature>
<dbReference type="InterPro" id="IPR000315">
    <property type="entry name" value="Znf_B-box"/>
</dbReference>
<dbReference type="Proteomes" id="UP000249169">
    <property type="component" value="Unassembled WGS sequence"/>
</dbReference>
<dbReference type="AlphaFoldDB" id="A0A328C2U6"/>
<evidence type="ECO:0000259" key="2">
    <source>
        <dbReference type="Pfam" id="PF00643"/>
    </source>
</evidence>
<dbReference type="EMBL" id="QHKO01000009">
    <property type="protein sequence ID" value="RAL20580.1"/>
    <property type="molecule type" value="Genomic_DNA"/>
</dbReference>
<keyword evidence="1" id="KW-0472">Membrane</keyword>
<evidence type="ECO:0000313" key="3">
    <source>
        <dbReference type="EMBL" id="RAL20580.1"/>
    </source>
</evidence>
<gene>
    <name evidence="3" type="ORF">DL240_16210</name>
</gene>
<feature type="transmembrane region" description="Helical" evidence="1">
    <location>
        <begin position="98"/>
        <end position="119"/>
    </location>
</feature>
<evidence type="ECO:0000256" key="1">
    <source>
        <dbReference type="SAM" id="Phobius"/>
    </source>
</evidence>
<evidence type="ECO:0000313" key="4">
    <source>
        <dbReference type="Proteomes" id="UP000249169"/>
    </source>
</evidence>
<accession>A0A328C2U6</accession>